<organism evidence="2">
    <name type="scientific">uncultured Caudovirales phage</name>
    <dbReference type="NCBI Taxonomy" id="2100421"/>
    <lineage>
        <taxon>Viruses</taxon>
        <taxon>Duplodnaviria</taxon>
        <taxon>Heunggongvirae</taxon>
        <taxon>Uroviricota</taxon>
        <taxon>Caudoviricetes</taxon>
        <taxon>Peduoviridae</taxon>
        <taxon>Maltschvirus</taxon>
        <taxon>Maltschvirus maltsch</taxon>
    </lineage>
</organism>
<dbReference type="Pfam" id="PF14279">
    <property type="entry name" value="HNH_5"/>
    <property type="match status" value="1"/>
</dbReference>
<accession>A0A6J5RI62</accession>
<dbReference type="CDD" id="cd00085">
    <property type="entry name" value="HNHc"/>
    <property type="match status" value="1"/>
</dbReference>
<dbReference type="Gene3D" id="1.10.30.50">
    <property type="match status" value="1"/>
</dbReference>
<reference evidence="2" key="1">
    <citation type="submission" date="2020-05" db="EMBL/GenBank/DDBJ databases">
        <authorList>
            <person name="Chiriac C."/>
            <person name="Salcher M."/>
            <person name="Ghai R."/>
            <person name="Kavagutti S V."/>
        </authorList>
    </citation>
    <scope>NUCLEOTIDE SEQUENCE</scope>
</reference>
<feature type="domain" description="HNH endonuclease 5" evidence="1">
    <location>
        <begin position="111"/>
        <end position="148"/>
    </location>
</feature>
<dbReference type="InterPro" id="IPR003615">
    <property type="entry name" value="HNH_nuc"/>
</dbReference>
<proteinExistence type="predicted"/>
<dbReference type="EMBL" id="LR797252">
    <property type="protein sequence ID" value="CAB4196709.1"/>
    <property type="molecule type" value="Genomic_DNA"/>
</dbReference>
<protein>
    <submittedName>
        <fullName evidence="2">HNHc domain containing protein</fullName>
    </submittedName>
</protein>
<evidence type="ECO:0000313" key="2">
    <source>
        <dbReference type="EMBL" id="CAB4196709.1"/>
    </source>
</evidence>
<gene>
    <name evidence="2" type="ORF">UFOVP1290_229</name>
</gene>
<evidence type="ECO:0000259" key="1">
    <source>
        <dbReference type="Pfam" id="PF14279"/>
    </source>
</evidence>
<dbReference type="InterPro" id="IPR029471">
    <property type="entry name" value="HNH_5"/>
</dbReference>
<name>A0A6J5RI62_9CAUD</name>
<sequence>MITLAKFSVESLLPHIGIGMPKLKLDEFNIRVNSTRLECFKRNQKCVTCDKIGNIFLLQNHIQGTPRVGMNCFIADCPWCAFHIRMKYDRSCEIPHLNLYHQSNNGKMILMTQDHIYPKWAGGPDKIENLQTMCRQCNSRKGGTIPKDLM</sequence>